<evidence type="ECO:0000313" key="5">
    <source>
        <dbReference type="EMBL" id="SKB70519.1"/>
    </source>
</evidence>
<evidence type="ECO:0000313" key="6">
    <source>
        <dbReference type="Proteomes" id="UP000190541"/>
    </source>
</evidence>
<dbReference type="InterPro" id="IPR036291">
    <property type="entry name" value="NAD(P)-bd_dom_sf"/>
</dbReference>
<feature type="domain" description="D-isomer specific 2-hydroxyacid dehydrogenase catalytic" evidence="3">
    <location>
        <begin position="19"/>
        <end position="308"/>
    </location>
</feature>
<keyword evidence="6" id="KW-1185">Reference proteome</keyword>
<evidence type="ECO:0000256" key="2">
    <source>
        <dbReference type="RuleBase" id="RU003719"/>
    </source>
</evidence>
<gene>
    <name evidence="5" type="ORF">SAMN05660226_02784</name>
</gene>
<evidence type="ECO:0000259" key="3">
    <source>
        <dbReference type="Pfam" id="PF00389"/>
    </source>
</evidence>
<dbReference type="CDD" id="cd12172">
    <property type="entry name" value="PGDH_like_2"/>
    <property type="match status" value="1"/>
</dbReference>
<dbReference type="EMBL" id="FUYS01000006">
    <property type="protein sequence ID" value="SKB70519.1"/>
    <property type="molecule type" value="Genomic_DNA"/>
</dbReference>
<dbReference type="InterPro" id="IPR050223">
    <property type="entry name" value="D-isomer_2-hydroxyacid_DH"/>
</dbReference>
<dbReference type="PANTHER" id="PTHR10996:SF283">
    <property type="entry name" value="GLYOXYLATE_HYDROXYPYRUVATE REDUCTASE B"/>
    <property type="match status" value="1"/>
</dbReference>
<proteinExistence type="inferred from homology"/>
<reference evidence="5 6" key="1">
    <citation type="submission" date="2017-02" db="EMBL/GenBank/DDBJ databases">
        <authorList>
            <person name="Peterson S.W."/>
        </authorList>
    </citation>
    <scope>NUCLEOTIDE SEQUENCE [LARGE SCALE GENOMIC DNA]</scope>
    <source>
        <strain evidence="5 6">DSM 22899</strain>
    </source>
</reference>
<dbReference type="InterPro" id="IPR006139">
    <property type="entry name" value="D-isomer_2_OHA_DH_cat_dom"/>
</dbReference>
<evidence type="ECO:0000256" key="1">
    <source>
        <dbReference type="ARBA" id="ARBA00023002"/>
    </source>
</evidence>
<organism evidence="5 6">
    <name type="scientific">Parapedobacter luteus</name>
    <dbReference type="NCBI Taxonomy" id="623280"/>
    <lineage>
        <taxon>Bacteria</taxon>
        <taxon>Pseudomonadati</taxon>
        <taxon>Bacteroidota</taxon>
        <taxon>Sphingobacteriia</taxon>
        <taxon>Sphingobacteriales</taxon>
        <taxon>Sphingobacteriaceae</taxon>
        <taxon>Parapedobacter</taxon>
    </lineage>
</organism>
<evidence type="ECO:0000259" key="4">
    <source>
        <dbReference type="Pfam" id="PF02826"/>
    </source>
</evidence>
<dbReference type="STRING" id="623280.SAMN05660226_02784"/>
<comment type="similarity">
    <text evidence="2">Belongs to the D-isomer specific 2-hydroxyacid dehydrogenase family.</text>
</comment>
<dbReference type="Pfam" id="PF02826">
    <property type="entry name" value="2-Hacid_dh_C"/>
    <property type="match status" value="1"/>
</dbReference>
<dbReference type="GO" id="GO:0030267">
    <property type="term" value="F:glyoxylate reductase (NADPH) activity"/>
    <property type="evidence" value="ECO:0007669"/>
    <property type="project" value="TreeGrafter"/>
</dbReference>
<dbReference type="SUPFAM" id="SSF51735">
    <property type="entry name" value="NAD(P)-binding Rossmann-fold domains"/>
    <property type="match status" value="1"/>
</dbReference>
<feature type="domain" description="D-isomer specific 2-hydroxyacid dehydrogenase NAD-binding" evidence="4">
    <location>
        <begin position="113"/>
        <end position="286"/>
    </location>
</feature>
<dbReference type="Pfam" id="PF00389">
    <property type="entry name" value="2-Hacid_dh"/>
    <property type="match status" value="1"/>
</dbReference>
<accession>A0A1T5DFP5</accession>
<dbReference type="RefSeq" id="WP_079717455.1">
    <property type="nucleotide sequence ID" value="NZ_FUYS01000006.1"/>
</dbReference>
<keyword evidence="1 2" id="KW-0560">Oxidoreductase</keyword>
<dbReference type="GO" id="GO:0051287">
    <property type="term" value="F:NAD binding"/>
    <property type="evidence" value="ECO:0007669"/>
    <property type="project" value="InterPro"/>
</dbReference>
<protein>
    <submittedName>
        <fullName evidence="5">D-3-phosphoglycerate dehydrogenase</fullName>
    </submittedName>
</protein>
<dbReference type="OrthoDB" id="1522997at2"/>
<sequence length="311" mass="34313">MKVLITCPPMLRRIEEFRHLFSAKNIELVTPNVVQVLTEQELIELVPTVDAWIIGDDPATASVFKAGKAGKLKAAVKWGVGIDNVDFAACKDLNIPIANTPQMFGREVADLAIAYLLGLARETYFIDREVRKGNWVKPSGMSVSGKTVAVIGLGDIGRATIRRLQGFDVKINAYDPFTFFSPEEVGANEILSFPEKLEEADFVILTCALTPSSCYMINKDSIALMKDHVRLINVARGPLINEQDLIAALKSGKVYSAALDVFEQEPLTPTNELRSFEQCIFGTHNGSNTVEGVRRASYKAIELLFDFLKIS</sequence>
<dbReference type="PANTHER" id="PTHR10996">
    <property type="entry name" value="2-HYDROXYACID DEHYDROGENASE-RELATED"/>
    <property type="match status" value="1"/>
</dbReference>
<dbReference type="SUPFAM" id="SSF52283">
    <property type="entry name" value="Formate/glycerate dehydrogenase catalytic domain-like"/>
    <property type="match status" value="1"/>
</dbReference>
<dbReference type="AlphaFoldDB" id="A0A1T5DFP5"/>
<dbReference type="Proteomes" id="UP000190541">
    <property type="component" value="Unassembled WGS sequence"/>
</dbReference>
<dbReference type="InterPro" id="IPR006140">
    <property type="entry name" value="D-isomer_DH_NAD-bd"/>
</dbReference>
<dbReference type="Gene3D" id="3.40.50.720">
    <property type="entry name" value="NAD(P)-binding Rossmann-like Domain"/>
    <property type="match status" value="2"/>
</dbReference>
<name>A0A1T5DFP5_9SPHI</name>
<dbReference type="GO" id="GO:0016618">
    <property type="term" value="F:hydroxypyruvate reductase [NAD(P)H] activity"/>
    <property type="evidence" value="ECO:0007669"/>
    <property type="project" value="TreeGrafter"/>
</dbReference>
<dbReference type="GO" id="GO:0005829">
    <property type="term" value="C:cytosol"/>
    <property type="evidence" value="ECO:0007669"/>
    <property type="project" value="TreeGrafter"/>
</dbReference>